<protein>
    <submittedName>
        <fullName evidence="1">Uncharacterized protein</fullName>
    </submittedName>
</protein>
<accession>A0ABD0LRH8</accession>
<dbReference type="AlphaFoldDB" id="A0ABD0LRH8"/>
<comment type="caution">
    <text evidence="1">The sequence shown here is derived from an EMBL/GenBank/DDBJ whole genome shotgun (WGS) entry which is preliminary data.</text>
</comment>
<gene>
    <name evidence="1" type="ORF">BaRGS_00006843</name>
</gene>
<organism evidence="1 2">
    <name type="scientific">Batillaria attramentaria</name>
    <dbReference type="NCBI Taxonomy" id="370345"/>
    <lineage>
        <taxon>Eukaryota</taxon>
        <taxon>Metazoa</taxon>
        <taxon>Spiralia</taxon>
        <taxon>Lophotrochozoa</taxon>
        <taxon>Mollusca</taxon>
        <taxon>Gastropoda</taxon>
        <taxon>Caenogastropoda</taxon>
        <taxon>Sorbeoconcha</taxon>
        <taxon>Cerithioidea</taxon>
        <taxon>Batillariidae</taxon>
        <taxon>Batillaria</taxon>
    </lineage>
</organism>
<proteinExistence type="predicted"/>
<evidence type="ECO:0000313" key="1">
    <source>
        <dbReference type="EMBL" id="KAK7502091.1"/>
    </source>
</evidence>
<dbReference type="EMBL" id="JACVVK020000028">
    <property type="protein sequence ID" value="KAK7502091.1"/>
    <property type="molecule type" value="Genomic_DNA"/>
</dbReference>
<reference evidence="1 2" key="1">
    <citation type="journal article" date="2023" name="Sci. Data">
        <title>Genome assembly of the Korean intertidal mud-creeper Batillaria attramentaria.</title>
        <authorList>
            <person name="Patra A.K."/>
            <person name="Ho P.T."/>
            <person name="Jun S."/>
            <person name="Lee S.J."/>
            <person name="Kim Y."/>
            <person name="Won Y.J."/>
        </authorList>
    </citation>
    <scope>NUCLEOTIDE SEQUENCE [LARGE SCALE GENOMIC DNA]</scope>
    <source>
        <strain evidence="1">Wonlab-2016</strain>
    </source>
</reference>
<name>A0ABD0LRH8_9CAEN</name>
<sequence length="130" mass="14435">MNCTESDRLTAGPKTGIVGARVRHTDRMTTTTKASVHYRTPHQQTKLQHCLRILNEEFKAICNPCSVRAPSHHSSGVTKHALPSSFGFAGTLIKSRRVHKHDTGCSVNAFECYMVPVKDQARLAHVLNSR</sequence>
<dbReference type="Proteomes" id="UP001519460">
    <property type="component" value="Unassembled WGS sequence"/>
</dbReference>
<evidence type="ECO:0000313" key="2">
    <source>
        <dbReference type="Proteomes" id="UP001519460"/>
    </source>
</evidence>
<keyword evidence="2" id="KW-1185">Reference proteome</keyword>